<dbReference type="Gene3D" id="1.10.1740.10">
    <property type="match status" value="1"/>
</dbReference>
<dbReference type="GO" id="GO:0006352">
    <property type="term" value="P:DNA-templated transcription initiation"/>
    <property type="evidence" value="ECO:0007669"/>
    <property type="project" value="InterPro"/>
</dbReference>
<evidence type="ECO:0000313" key="1">
    <source>
        <dbReference type="EMBL" id="TDG69107.1"/>
    </source>
</evidence>
<organism evidence="1 2">
    <name type="scientific">Leuconostoc fallax</name>
    <dbReference type="NCBI Taxonomy" id="1251"/>
    <lineage>
        <taxon>Bacteria</taxon>
        <taxon>Bacillati</taxon>
        <taxon>Bacillota</taxon>
        <taxon>Bacilli</taxon>
        <taxon>Lactobacillales</taxon>
        <taxon>Lactobacillaceae</taxon>
        <taxon>Leuconostoc</taxon>
    </lineage>
</organism>
<evidence type="ECO:0000313" key="2">
    <source>
        <dbReference type="Proteomes" id="UP000295681"/>
    </source>
</evidence>
<dbReference type="AlphaFoldDB" id="A0A4R5NA37"/>
<comment type="caution">
    <text evidence="1">The sequence shown here is derived from an EMBL/GenBank/DDBJ whole genome shotgun (WGS) entry which is preliminary data.</text>
</comment>
<dbReference type="SUPFAM" id="SSF88946">
    <property type="entry name" value="Sigma2 domain of RNA polymerase sigma factors"/>
    <property type="match status" value="1"/>
</dbReference>
<keyword evidence="2" id="KW-1185">Reference proteome</keyword>
<accession>A0A4R5NA37</accession>
<name>A0A4R5NA37_9LACO</name>
<dbReference type="InterPro" id="IPR013325">
    <property type="entry name" value="RNA_pol_sigma_r2"/>
</dbReference>
<dbReference type="GO" id="GO:0003700">
    <property type="term" value="F:DNA-binding transcription factor activity"/>
    <property type="evidence" value="ECO:0007669"/>
    <property type="project" value="InterPro"/>
</dbReference>
<reference evidence="1 2" key="1">
    <citation type="journal article" date="2019" name="Appl. Microbiol. Biotechnol.">
        <title>Uncovering carbohydrate metabolism through a genotype-phenotype association study of 56 lactic acid bacteria genomes.</title>
        <authorList>
            <person name="Buron-Moles G."/>
            <person name="Chailyan A."/>
            <person name="Dolejs I."/>
            <person name="Forster J."/>
            <person name="Miks M.H."/>
        </authorList>
    </citation>
    <scope>NUCLEOTIDE SEQUENCE [LARGE SCALE GENOMIC DNA]</scope>
    <source>
        <strain evidence="1 2">ATCC 700006</strain>
    </source>
</reference>
<gene>
    <name evidence="1" type="ORF">C5L23_001238</name>
</gene>
<dbReference type="Proteomes" id="UP000295681">
    <property type="component" value="Unassembled WGS sequence"/>
</dbReference>
<evidence type="ECO:0008006" key="3">
    <source>
        <dbReference type="Google" id="ProtNLM"/>
    </source>
</evidence>
<dbReference type="RefSeq" id="WP_010008101.1">
    <property type="nucleotide sequence ID" value="NZ_JAGYGP010000004.1"/>
</dbReference>
<proteinExistence type="predicted"/>
<dbReference type="EMBL" id="PUFI01000007">
    <property type="protein sequence ID" value="TDG69107.1"/>
    <property type="molecule type" value="Genomic_DNA"/>
</dbReference>
<sequence>MGDRLLPAVRAAKRGHDVAYTVLINHLRPAIYDIHRRKVFSHIREDDWYSEGLELLMRCVRRYNIIAPTARFSTYFIQSLHNRATDIIRQQHTKKQVFLNAALAPDTQNQEDVHLVEISTNTFNPEKLLLLRDSLDRLQFSNSQRFRETVQRLLGVQDWVEHDNLKAKRQVEQFQYRLKKQLKQLVNEVAED</sequence>
<dbReference type="STRING" id="907931.GCA_000165675_00698"/>
<protein>
    <recommendedName>
        <fullName evidence="3">RNA polymerase sigma-70 region 2 domain-containing protein</fullName>
    </recommendedName>
</protein>